<dbReference type="InterPro" id="IPR050471">
    <property type="entry name" value="AB_hydrolase"/>
</dbReference>
<dbReference type="EMBL" id="SOGT01000012">
    <property type="protein sequence ID" value="TFD25276.1"/>
    <property type="molecule type" value="Genomic_DNA"/>
</dbReference>
<dbReference type="InterPro" id="IPR029058">
    <property type="entry name" value="AB_hydrolase_fold"/>
</dbReference>
<dbReference type="RefSeq" id="WP_134572740.1">
    <property type="nucleotide sequence ID" value="NZ_SOGT01000012.1"/>
</dbReference>
<keyword evidence="2" id="KW-0378">Hydrolase</keyword>
<dbReference type="PRINTS" id="PR00111">
    <property type="entry name" value="ABHYDROLASE"/>
</dbReference>
<dbReference type="PANTHER" id="PTHR43433:SF4">
    <property type="entry name" value="NON-HEME CHLOROPEROXIDASE-RELATED"/>
    <property type="match status" value="1"/>
</dbReference>
<evidence type="ECO:0000313" key="2">
    <source>
        <dbReference type="EMBL" id="TFD25276.1"/>
    </source>
</evidence>
<dbReference type="GO" id="GO:0016787">
    <property type="term" value="F:hydrolase activity"/>
    <property type="evidence" value="ECO:0007669"/>
    <property type="project" value="UniProtKB-KW"/>
</dbReference>
<dbReference type="AlphaFoldDB" id="A0A4R8ZGJ8"/>
<protein>
    <submittedName>
        <fullName evidence="2">Alpha/beta fold hydrolase</fullName>
    </submittedName>
</protein>
<dbReference type="PANTHER" id="PTHR43433">
    <property type="entry name" value="HYDROLASE, ALPHA/BETA FOLD FAMILY PROTEIN"/>
    <property type="match status" value="1"/>
</dbReference>
<dbReference type="Gene3D" id="3.40.50.1820">
    <property type="entry name" value="alpha/beta hydrolase"/>
    <property type="match status" value="1"/>
</dbReference>
<evidence type="ECO:0000259" key="1">
    <source>
        <dbReference type="Pfam" id="PF00561"/>
    </source>
</evidence>
<gene>
    <name evidence="2" type="ORF">E3T27_10985</name>
</gene>
<organism evidence="2 3">
    <name type="scientific">Cryobacterium lyxosi</name>
    <dbReference type="NCBI Taxonomy" id="1259228"/>
    <lineage>
        <taxon>Bacteria</taxon>
        <taxon>Bacillati</taxon>
        <taxon>Actinomycetota</taxon>
        <taxon>Actinomycetes</taxon>
        <taxon>Micrococcales</taxon>
        <taxon>Microbacteriaceae</taxon>
        <taxon>Cryobacterium</taxon>
    </lineage>
</organism>
<dbReference type="OrthoDB" id="9804723at2"/>
<accession>A0A4R8ZGJ8</accession>
<dbReference type="SUPFAM" id="SSF53474">
    <property type="entry name" value="alpha/beta-Hydrolases"/>
    <property type="match status" value="1"/>
</dbReference>
<dbReference type="Pfam" id="PF00561">
    <property type="entry name" value="Abhydrolase_1"/>
    <property type="match status" value="1"/>
</dbReference>
<comment type="caution">
    <text evidence="2">The sequence shown here is derived from an EMBL/GenBank/DDBJ whole genome shotgun (WGS) entry which is preliminary data.</text>
</comment>
<reference evidence="2 3" key="1">
    <citation type="submission" date="2019-03" db="EMBL/GenBank/DDBJ databases">
        <title>Genomics of glacier-inhabiting Cryobacterium strains.</title>
        <authorList>
            <person name="Liu Q."/>
            <person name="Xin Y.-H."/>
        </authorList>
    </citation>
    <scope>NUCLEOTIDE SEQUENCE [LARGE SCALE GENOMIC DNA]</scope>
    <source>
        <strain evidence="2 3">TMT1-1</strain>
    </source>
</reference>
<feature type="domain" description="AB hydrolase-1" evidence="1">
    <location>
        <begin position="23"/>
        <end position="138"/>
    </location>
</feature>
<proteinExistence type="predicted"/>
<name>A0A4R8ZGJ8_9MICO</name>
<dbReference type="Proteomes" id="UP000298424">
    <property type="component" value="Unassembled WGS sequence"/>
</dbReference>
<keyword evidence="3" id="KW-1185">Reference proteome</keyword>
<evidence type="ECO:0000313" key="3">
    <source>
        <dbReference type="Proteomes" id="UP000298424"/>
    </source>
</evidence>
<dbReference type="InterPro" id="IPR000073">
    <property type="entry name" value="AB_hydrolase_1"/>
</dbReference>
<sequence length="243" mass="25456">MTLFAKRLDGVRIACDAAPGERPVLLVHGFASTAAVTWIGSGWVRALGEVGRGAITPDLRGHGRSDRPHHCADYLPRQLAADLVAVLDTLQLERVDVIGYSLGSRVVAALARLVPERVRSLVLGGAGPLELFDTWDQGEVNRFLLSGDLPSDPTIAAVLGPAITAGADREALWACVQGMAGCTLDVPVGIPQLFVAGGADQIPAGVAVLAAERGAGYVELPGRTHLSALTAREFKQAALEFLN</sequence>